<evidence type="ECO:0000313" key="12">
    <source>
        <dbReference type="EMBL" id="RGR46628.1"/>
    </source>
</evidence>
<evidence type="ECO:0000313" key="27">
    <source>
        <dbReference type="Proteomes" id="UP000261222"/>
    </source>
</evidence>
<feature type="binding site" evidence="5">
    <location>
        <position position="76"/>
    </location>
    <ligand>
        <name>Zn(2+)</name>
        <dbReference type="ChEBI" id="CHEBI:29105"/>
    </ligand>
</feature>
<dbReference type="EMBL" id="CABHNB010000017">
    <property type="protein sequence ID" value="VUW99827.1"/>
    <property type="molecule type" value="Genomic_DNA"/>
</dbReference>
<dbReference type="EMBL" id="QROS01000002">
    <property type="protein sequence ID" value="RHL49331.1"/>
    <property type="molecule type" value="Genomic_DNA"/>
</dbReference>
<dbReference type="PANTHER" id="PTHR11109">
    <property type="entry name" value="GTP CYCLOHYDROLASE I"/>
    <property type="match status" value="1"/>
</dbReference>
<dbReference type="Gene3D" id="1.10.286.10">
    <property type="match status" value="1"/>
</dbReference>
<evidence type="ECO:0000313" key="10">
    <source>
        <dbReference type="EMBL" id="RGN90613.1"/>
    </source>
</evidence>
<dbReference type="PROSITE" id="PS00860">
    <property type="entry name" value="GTP_CYCLOHYDROL_1_2"/>
    <property type="match status" value="1"/>
</dbReference>
<dbReference type="EMBL" id="QSHL01000001">
    <property type="protein sequence ID" value="RHC09965.1"/>
    <property type="molecule type" value="Genomic_DNA"/>
</dbReference>
<dbReference type="Proteomes" id="UP000284644">
    <property type="component" value="Unassembled WGS sequence"/>
</dbReference>
<evidence type="ECO:0000313" key="18">
    <source>
        <dbReference type="EMBL" id="RHG19681.1"/>
    </source>
</evidence>
<dbReference type="SUPFAM" id="SSF55620">
    <property type="entry name" value="Tetrahydrobiopterin biosynthesis enzymes-like"/>
    <property type="match status" value="1"/>
</dbReference>
<evidence type="ECO:0000313" key="21">
    <source>
        <dbReference type="EMBL" id="RHL49331.1"/>
    </source>
</evidence>
<dbReference type="Proteomes" id="UP000284242">
    <property type="component" value="Unassembled WGS sequence"/>
</dbReference>
<protein>
    <recommendedName>
        <fullName evidence="5">GTP cyclohydrolase 1</fullName>
        <ecNumber evidence="5">3.5.4.16</ecNumber>
    </recommendedName>
    <alternativeName>
        <fullName evidence="5">GTP cyclohydrolase I</fullName>
        <shortName evidence="5">GTP-CH-I</shortName>
    </alternativeName>
</protein>
<dbReference type="RefSeq" id="WP_005427546.1">
    <property type="nucleotide sequence ID" value="NZ_CABHNB010000017.1"/>
</dbReference>
<dbReference type="AlphaFoldDB" id="A0A174JTG1"/>
<dbReference type="Proteomes" id="UP000095413">
    <property type="component" value="Unassembled WGS sequence"/>
</dbReference>
<dbReference type="GO" id="GO:0006730">
    <property type="term" value="P:one-carbon metabolic process"/>
    <property type="evidence" value="ECO:0007669"/>
    <property type="project" value="UniProtKB-UniRule"/>
</dbReference>
<dbReference type="FunFam" id="1.10.286.10:FF:000001">
    <property type="entry name" value="GTP cyclohydrolase 1"/>
    <property type="match status" value="1"/>
</dbReference>
<reference evidence="23 40" key="4">
    <citation type="submission" date="2019-07" db="EMBL/GenBank/DDBJ databases">
        <authorList>
            <person name="Hibberd C M."/>
            <person name="Gehrig L. J."/>
            <person name="Chang H.-W."/>
            <person name="Venkatesh S."/>
        </authorList>
    </citation>
    <scope>NUCLEOTIDE SEQUENCE [LARGE SCALE GENOMIC DNA]</scope>
    <source>
        <strain evidence="23">Ruminococcus_obeum_SSTS_Bg7063</strain>
    </source>
</reference>
<dbReference type="EMBL" id="QRHZ01000001">
    <property type="protein sequence ID" value="RHG19681.1"/>
    <property type="molecule type" value="Genomic_DNA"/>
</dbReference>
<dbReference type="HAMAP" id="MF_00223">
    <property type="entry name" value="FolE"/>
    <property type="match status" value="1"/>
</dbReference>
<dbReference type="InterPro" id="IPR001474">
    <property type="entry name" value="GTP_CycHdrlase_I"/>
</dbReference>
<dbReference type="GeneID" id="79804567"/>
<dbReference type="NCBIfam" id="TIGR00063">
    <property type="entry name" value="folE"/>
    <property type="match status" value="1"/>
</dbReference>
<evidence type="ECO:0000259" key="6">
    <source>
        <dbReference type="Pfam" id="PF01227"/>
    </source>
</evidence>
<keyword evidence="5" id="KW-0862">Zinc</keyword>
<dbReference type="InterPro" id="IPR020602">
    <property type="entry name" value="GTP_CycHdrlase_I_dom"/>
</dbReference>
<evidence type="ECO:0000313" key="31">
    <source>
        <dbReference type="Proteomes" id="UP000283928"/>
    </source>
</evidence>
<accession>A0A174JTG1</accession>
<dbReference type="EC" id="3.5.4.16" evidence="5"/>
<comment type="pathway">
    <text evidence="2 5">Cofactor biosynthesis; 7,8-dihydroneopterin triphosphate biosynthesis; 7,8-dihydroneopterin triphosphate from GTP: step 1/1.</text>
</comment>
<evidence type="ECO:0000256" key="4">
    <source>
        <dbReference type="ARBA" id="ARBA00022801"/>
    </source>
</evidence>
<dbReference type="FunFam" id="3.30.1130.10:FF:000001">
    <property type="entry name" value="GTP cyclohydrolase 1"/>
    <property type="match status" value="1"/>
</dbReference>
<dbReference type="InterPro" id="IPR043134">
    <property type="entry name" value="GTP-CH-I_N"/>
</dbReference>
<evidence type="ECO:0000313" key="20">
    <source>
        <dbReference type="EMBL" id="RHK97918.1"/>
    </source>
</evidence>
<keyword evidence="40" id="KW-1185">Reference proteome</keyword>
<dbReference type="Proteomes" id="UP000261105">
    <property type="component" value="Unassembled WGS sequence"/>
</dbReference>
<dbReference type="EMBL" id="QSUZ01000001">
    <property type="protein sequence ID" value="RGN90613.1"/>
    <property type="molecule type" value="Genomic_DNA"/>
</dbReference>
<sequence length="185" mass="21186">MVDKQKVEQAIRLLLEGIGEDTEREGLKDTPDRIARMCMEIYGGLDEEADHHLAKQFEVENNEMVLEKDITFYSMCEHHLMPFYGKAHVAYIPNGKVTGLSKLARTVDVYARRPQIQERLTVQIADALERTLNPKGIMVMLEAEHTCMTMRGIKKPGSKTITTVTRGDFKTDRELQKQFLSMVKD</sequence>
<keyword evidence="4 5" id="KW-0378">Hydrolase</keyword>
<dbReference type="OrthoDB" id="9801207at2"/>
<dbReference type="Proteomes" id="UP000409147">
    <property type="component" value="Unassembled WGS sequence"/>
</dbReference>
<comment type="catalytic activity">
    <reaction evidence="1 5">
        <text>GTP + H2O = 7,8-dihydroneopterin 3'-triphosphate + formate + H(+)</text>
        <dbReference type="Rhea" id="RHEA:17473"/>
        <dbReference type="ChEBI" id="CHEBI:15377"/>
        <dbReference type="ChEBI" id="CHEBI:15378"/>
        <dbReference type="ChEBI" id="CHEBI:15740"/>
        <dbReference type="ChEBI" id="CHEBI:37565"/>
        <dbReference type="ChEBI" id="CHEBI:58462"/>
        <dbReference type="EC" id="3.5.4.16"/>
    </reaction>
</comment>
<dbReference type="Gene3D" id="3.30.1130.10">
    <property type="match status" value="1"/>
</dbReference>
<evidence type="ECO:0000313" key="7">
    <source>
        <dbReference type="EMBL" id="CUN47716.1"/>
    </source>
</evidence>
<dbReference type="Proteomes" id="UP000285897">
    <property type="component" value="Unassembled WGS sequence"/>
</dbReference>
<evidence type="ECO:0000256" key="5">
    <source>
        <dbReference type="HAMAP-Rule" id="MF_00223"/>
    </source>
</evidence>
<dbReference type="PROSITE" id="PS00859">
    <property type="entry name" value="GTP_CYCLOHYDROL_1_1"/>
    <property type="match status" value="1"/>
</dbReference>
<reference evidence="22 39" key="3">
    <citation type="journal article" date="2019" name="Science, e1252229">
        <title>Invertible promoters mediate bacterial phase variation, antibiotic resistance, and host adaptation in the gut.</title>
        <authorList>
            <person name="Jiang X."/>
            <person name="Hall A.B."/>
            <person name="Arthur T.D."/>
            <person name="Plichta D.R."/>
            <person name="Covington C.T."/>
            <person name="Poyet M."/>
            <person name="Crothers J."/>
            <person name="Moses P.L."/>
            <person name="Tolonen A.C."/>
            <person name="Vlamakis H."/>
            <person name="Alm E.J."/>
            <person name="Xavier R.J."/>
        </authorList>
    </citation>
    <scope>NUCLEOTIDE SEQUENCE [LARGE SCALE GENOMIC DNA]</scope>
    <source>
        <strain evidence="39">af_0058</strain>
        <strain evidence="22">Af_0058</strain>
    </source>
</reference>
<dbReference type="Proteomes" id="UP000265808">
    <property type="component" value="Unassembled WGS sequence"/>
</dbReference>
<dbReference type="NCBIfam" id="NF006826">
    <property type="entry name" value="PRK09347.1-3"/>
    <property type="match status" value="1"/>
</dbReference>
<evidence type="ECO:0000313" key="15">
    <source>
        <dbReference type="EMBL" id="RHC09965.1"/>
    </source>
</evidence>
<dbReference type="EMBL" id="QRUH01000013">
    <property type="protein sequence ID" value="RGR46628.1"/>
    <property type="molecule type" value="Genomic_DNA"/>
</dbReference>
<dbReference type="EMBL" id="CYZD01000001">
    <property type="protein sequence ID" value="CUN47716.1"/>
    <property type="molecule type" value="Genomic_DNA"/>
</dbReference>
<feature type="binding site" evidence="5">
    <location>
        <position position="79"/>
    </location>
    <ligand>
        <name>Zn(2+)</name>
        <dbReference type="ChEBI" id="CHEBI:29105"/>
    </ligand>
</feature>
<dbReference type="Proteomes" id="UP000265828">
    <property type="component" value="Unassembled WGS sequence"/>
</dbReference>
<evidence type="ECO:0000256" key="1">
    <source>
        <dbReference type="ARBA" id="ARBA00001052"/>
    </source>
</evidence>
<dbReference type="GO" id="GO:0008270">
    <property type="term" value="F:zinc ion binding"/>
    <property type="evidence" value="ECO:0007669"/>
    <property type="project" value="UniProtKB-UniRule"/>
</dbReference>
<dbReference type="InterPro" id="IPR043133">
    <property type="entry name" value="GTP-CH-I_C/QueF"/>
</dbReference>
<evidence type="ECO:0000313" key="17">
    <source>
        <dbReference type="EMBL" id="RHE77917.1"/>
    </source>
</evidence>
<evidence type="ECO:0000313" key="29">
    <source>
        <dbReference type="Proteomes" id="UP000265828"/>
    </source>
</evidence>
<evidence type="ECO:0000313" key="39">
    <source>
        <dbReference type="Proteomes" id="UP000293506"/>
    </source>
</evidence>
<evidence type="ECO:0000256" key="3">
    <source>
        <dbReference type="ARBA" id="ARBA00022563"/>
    </source>
</evidence>
<dbReference type="Proteomes" id="UP000095409">
    <property type="component" value="Unassembled WGS sequence"/>
</dbReference>
<name>A0A174JTG1_9FIRM</name>
<dbReference type="InterPro" id="IPR018234">
    <property type="entry name" value="GTP_CycHdrlase_I_CS"/>
</dbReference>
<evidence type="ECO:0000313" key="24">
    <source>
        <dbReference type="Proteomes" id="UP000095409"/>
    </source>
</evidence>
<evidence type="ECO:0000313" key="28">
    <source>
        <dbReference type="Proteomes" id="UP000265808"/>
    </source>
</evidence>
<evidence type="ECO:0000313" key="37">
    <source>
        <dbReference type="Proteomes" id="UP000285839"/>
    </source>
</evidence>
<evidence type="ECO:0000313" key="9">
    <source>
        <dbReference type="EMBL" id="RGN07121.1"/>
    </source>
</evidence>
<dbReference type="NCBIfam" id="NF006825">
    <property type="entry name" value="PRK09347.1-2"/>
    <property type="match status" value="1"/>
</dbReference>
<dbReference type="Proteomes" id="UP000284220">
    <property type="component" value="Unassembled WGS sequence"/>
</dbReference>
<evidence type="ECO:0000256" key="2">
    <source>
        <dbReference type="ARBA" id="ARBA00005080"/>
    </source>
</evidence>
<comment type="similarity">
    <text evidence="5">Belongs to the GTP cyclohydrolase I family.</text>
</comment>
<evidence type="ECO:0000313" key="33">
    <source>
        <dbReference type="Proteomes" id="UP000284220"/>
    </source>
</evidence>
<dbReference type="Proteomes" id="UP000283585">
    <property type="component" value="Unassembled WGS sequence"/>
</dbReference>
<feature type="binding site" evidence="5">
    <location>
        <position position="147"/>
    </location>
    <ligand>
        <name>Zn(2+)</name>
        <dbReference type="ChEBI" id="CHEBI:29105"/>
    </ligand>
</feature>
<dbReference type="EMBL" id="QRSS01000009">
    <property type="protein sequence ID" value="RGQ04764.1"/>
    <property type="molecule type" value="Genomic_DNA"/>
</dbReference>
<comment type="subunit">
    <text evidence="5">Homopolymer.</text>
</comment>
<evidence type="ECO:0000313" key="38">
    <source>
        <dbReference type="Proteomes" id="UP000285897"/>
    </source>
</evidence>
<gene>
    <name evidence="5 8" type="primary">folE</name>
    <name evidence="21" type="ORF">DW021_03020</name>
    <name evidence="20" type="ORF">DW040_01020</name>
    <name evidence="19" type="ORF">DW222_00520</name>
    <name evidence="18" type="ORF">DW272_00285</name>
    <name evidence="17" type="ORF">DW723_01850</name>
    <name evidence="16" type="ORF">DW767_17745</name>
    <name evidence="15" type="ORF">DW859_00690</name>
    <name evidence="14" type="ORF">DWW07_03070</name>
    <name evidence="13" type="ORF">DWX77_01205</name>
    <name evidence="12" type="ORF">DWY46_14565</name>
    <name evidence="11" type="ORF">DWZ12_09360</name>
    <name evidence="10" type="ORF">DXB38_01100</name>
    <name evidence="9" type="ORF">DXB81_00915</name>
    <name evidence="22" type="ORF">EAI82_03075</name>
    <name evidence="7" type="ORF">ERS852394_00332</name>
    <name evidence="8" type="ORF">ERS852533_00044</name>
    <name evidence="23" type="ORF">ROSSTS7063_01073</name>
</gene>
<evidence type="ECO:0000313" key="34">
    <source>
        <dbReference type="Proteomes" id="UP000284242"/>
    </source>
</evidence>
<evidence type="ECO:0000313" key="14">
    <source>
        <dbReference type="EMBL" id="RGV65546.1"/>
    </source>
</evidence>
<dbReference type="EMBL" id="QRVV01000002">
    <property type="protein sequence ID" value="RGS75956.1"/>
    <property type="molecule type" value="Genomic_DNA"/>
</dbReference>
<dbReference type="GO" id="GO:0003934">
    <property type="term" value="F:GTP cyclohydrolase I activity"/>
    <property type="evidence" value="ECO:0007669"/>
    <property type="project" value="UniProtKB-UniRule"/>
</dbReference>
<evidence type="ECO:0000313" key="23">
    <source>
        <dbReference type="EMBL" id="VUW99827.1"/>
    </source>
</evidence>
<evidence type="ECO:0000313" key="32">
    <source>
        <dbReference type="Proteomes" id="UP000284024"/>
    </source>
</evidence>
<dbReference type="Proteomes" id="UP000285839">
    <property type="component" value="Unassembled WGS sequence"/>
</dbReference>
<dbReference type="Proteomes" id="UP000284024">
    <property type="component" value="Unassembled WGS sequence"/>
</dbReference>
<evidence type="ECO:0000313" key="26">
    <source>
        <dbReference type="Proteomes" id="UP000261105"/>
    </source>
</evidence>
<evidence type="ECO:0000313" key="36">
    <source>
        <dbReference type="Proteomes" id="UP000284644"/>
    </source>
</evidence>
<keyword evidence="5" id="KW-0547">Nucleotide-binding</keyword>
<dbReference type="EMBL" id="QSKO01000002">
    <property type="protein sequence ID" value="RHE77917.1"/>
    <property type="molecule type" value="Genomic_DNA"/>
</dbReference>
<keyword evidence="3 5" id="KW-0554">One-carbon metabolism</keyword>
<dbReference type="Proteomes" id="UP000284267">
    <property type="component" value="Unassembled WGS sequence"/>
</dbReference>
<evidence type="ECO:0000313" key="25">
    <source>
        <dbReference type="Proteomes" id="UP000095413"/>
    </source>
</evidence>
<dbReference type="EMBL" id="RCXQ01000002">
    <property type="protein sequence ID" value="RYT68204.1"/>
    <property type="molecule type" value="Genomic_DNA"/>
</dbReference>
<dbReference type="GO" id="GO:0006729">
    <property type="term" value="P:tetrahydrobiopterin biosynthetic process"/>
    <property type="evidence" value="ECO:0007669"/>
    <property type="project" value="TreeGrafter"/>
</dbReference>
<dbReference type="Proteomes" id="UP000283928">
    <property type="component" value="Unassembled WGS sequence"/>
</dbReference>
<dbReference type="EMBL" id="QROE01000001">
    <property type="protein sequence ID" value="RHK97918.1"/>
    <property type="molecule type" value="Genomic_DNA"/>
</dbReference>
<keyword evidence="5" id="KW-0342">GTP-binding</keyword>
<organism evidence="8 25">
    <name type="scientific">Blautia obeum</name>
    <dbReference type="NCBI Taxonomy" id="40520"/>
    <lineage>
        <taxon>Bacteria</taxon>
        <taxon>Bacillati</taxon>
        <taxon>Bacillota</taxon>
        <taxon>Clostridia</taxon>
        <taxon>Lachnospirales</taxon>
        <taxon>Lachnospiraceae</taxon>
        <taxon>Blautia</taxon>
    </lineage>
</organism>
<proteinExistence type="inferred from homology"/>
<reference evidence="26 27" key="2">
    <citation type="submission" date="2018-08" db="EMBL/GenBank/DDBJ databases">
        <title>A genome reference for cultivated species of the human gut microbiota.</title>
        <authorList>
            <person name="Zou Y."/>
            <person name="Xue W."/>
            <person name="Luo G."/>
        </authorList>
    </citation>
    <scope>NUCLEOTIDE SEQUENCE [LARGE SCALE GENOMIC DNA]</scope>
    <source>
        <strain evidence="14 29">AF14-23</strain>
        <strain evidence="13 34">AF21-24</strain>
        <strain evidence="12 37">AF25-21</strain>
        <strain evidence="11 30">AF29-2BH</strain>
        <strain evidence="21 38">AF37-6AC</strain>
        <strain evidence="20 35">AF39-4</strain>
        <strain evidence="19 32">AM18-2AC</strain>
        <strain evidence="18 33">AM22-9LB</strain>
        <strain evidence="17 31">AM27-32LB</strain>
        <strain evidence="16 36">AM29-25AC</strain>
        <strain evidence="15 28">AM37-4AC</strain>
        <strain evidence="10 26">OM03-6</strain>
        <strain evidence="9 27">OM06-11AA</strain>
    </source>
</reference>
<evidence type="ECO:0000313" key="13">
    <source>
        <dbReference type="EMBL" id="RGS75956.1"/>
    </source>
</evidence>
<dbReference type="GO" id="GO:0005525">
    <property type="term" value="F:GTP binding"/>
    <property type="evidence" value="ECO:0007669"/>
    <property type="project" value="UniProtKB-KW"/>
</dbReference>
<dbReference type="GO" id="GO:0046654">
    <property type="term" value="P:tetrahydrofolate biosynthetic process"/>
    <property type="evidence" value="ECO:0007669"/>
    <property type="project" value="UniProtKB-UniRule"/>
</dbReference>
<dbReference type="EMBL" id="QRJH01000001">
    <property type="protein sequence ID" value="RHH20957.1"/>
    <property type="molecule type" value="Genomic_DNA"/>
</dbReference>
<dbReference type="PANTHER" id="PTHR11109:SF7">
    <property type="entry name" value="GTP CYCLOHYDROLASE 1"/>
    <property type="match status" value="1"/>
</dbReference>
<reference evidence="24 25" key="1">
    <citation type="submission" date="2015-09" db="EMBL/GenBank/DDBJ databases">
        <authorList>
            <consortium name="Pathogen Informatics"/>
        </authorList>
    </citation>
    <scope>NUCLEOTIDE SEQUENCE [LARGE SCALE GENOMIC DNA]</scope>
    <source>
        <strain evidence="7 24">2789STDY5608837</strain>
        <strain evidence="8 25">2789STDY5834921</strain>
    </source>
</reference>
<evidence type="ECO:0000313" key="22">
    <source>
        <dbReference type="EMBL" id="RYT68204.1"/>
    </source>
</evidence>
<evidence type="ECO:0000313" key="11">
    <source>
        <dbReference type="EMBL" id="RGQ04764.1"/>
    </source>
</evidence>
<dbReference type="EMBL" id="CZBA01000001">
    <property type="protein sequence ID" value="CUP03054.1"/>
    <property type="molecule type" value="Genomic_DNA"/>
</dbReference>
<evidence type="ECO:0000313" key="35">
    <source>
        <dbReference type="Proteomes" id="UP000284267"/>
    </source>
</evidence>
<dbReference type="EMBL" id="QSUB01000001">
    <property type="protein sequence ID" value="RGN07121.1"/>
    <property type="molecule type" value="Genomic_DNA"/>
</dbReference>
<keyword evidence="5" id="KW-0479">Metal-binding</keyword>
<dbReference type="Proteomes" id="UP000261222">
    <property type="component" value="Unassembled WGS sequence"/>
</dbReference>
<dbReference type="UniPathway" id="UPA00848">
    <property type="reaction ID" value="UER00151"/>
</dbReference>
<dbReference type="Proteomes" id="UP000293506">
    <property type="component" value="Unassembled WGS sequence"/>
</dbReference>
<dbReference type="GO" id="GO:0005737">
    <property type="term" value="C:cytoplasm"/>
    <property type="evidence" value="ECO:0007669"/>
    <property type="project" value="TreeGrafter"/>
</dbReference>
<evidence type="ECO:0000313" key="19">
    <source>
        <dbReference type="EMBL" id="RHH20957.1"/>
    </source>
</evidence>
<evidence type="ECO:0000313" key="16">
    <source>
        <dbReference type="EMBL" id="RHE09562.1"/>
    </source>
</evidence>
<dbReference type="Pfam" id="PF01227">
    <property type="entry name" value="GTP_cyclohydroI"/>
    <property type="match status" value="1"/>
</dbReference>
<evidence type="ECO:0000313" key="40">
    <source>
        <dbReference type="Proteomes" id="UP000409147"/>
    </source>
</evidence>
<evidence type="ECO:0000313" key="30">
    <source>
        <dbReference type="Proteomes" id="UP000283585"/>
    </source>
</evidence>
<dbReference type="EMBL" id="QSJW01000015">
    <property type="protein sequence ID" value="RHE09562.1"/>
    <property type="molecule type" value="Genomic_DNA"/>
</dbReference>
<evidence type="ECO:0000313" key="8">
    <source>
        <dbReference type="EMBL" id="CUP03054.1"/>
    </source>
</evidence>
<dbReference type="EMBL" id="QRZI01000002">
    <property type="protein sequence ID" value="RGV65546.1"/>
    <property type="molecule type" value="Genomic_DNA"/>
</dbReference>
<feature type="domain" description="GTP cyclohydrolase I" evidence="6">
    <location>
        <begin position="8"/>
        <end position="183"/>
    </location>
</feature>